<organism evidence="3 4">
    <name type="scientific">Nocardia neocaledoniensis</name>
    <dbReference type="NCBI Taxonomy" id="236511"/>
    <lineage>
        <taxon>Bacteria</taxon>
        <taxon>Bacillati</taxon>
        <taxon>Actinomycetota</taxon>
        <taxon>Actinomycetes</taxon>
        <taxon>Mycobacteriales</taxon>
        <taxon>Nocardiaceae</taxon>
        <taxon>Nocardia</taxon>
    </lineage>
</organism>
<evidence type="ECO:0000313" key="4">
    <source>
        <dbReference type="Proteomes" id="UP000246410"/>
    </source>
</evidence>
<feature type="domain" description="Phytase-like" evidence="2">
    <location>
        <begin position="51"/>
        <end position="350"/>
    </location>
</feature>
<dbReference type="EMBL" id="QGTL01000006">
    <property type="protein sequence ID" value="PWV74325.1"/>
    <property type="molecule type" value="Genomic_DNA"/>
</dbReference>
<accession>A0A317NGN3</accession>
<dbReference type="RefSeq" id="WP_110038787.1">
    <property type="nucleotide sequence ID" value="NZ_QGTL01000006.1"/>
</dbReference>
<dbReference type="Proteomes" id="UP000246410">
    <property type="component" value="Unassembled WGS sequence"/>
</dbReference>
<dbReference type="PANTHER" id="PTHR37957">
    <property type="entry name" value="BLR7070 PROTEIN"/>
    <property type="match status" value="1"/>
</dbReference>
<evidence type="ECO:0000256" key="1">
    <source>
        <dbReference type="SAM" id="SignalP"/>
    </source>
</evidence>
<dbReference type="AlphaFoldDB" id="A0A317NGN3"/>
<comment type="caution">
    <text evidence="3">The sequence shown here is derived from an EMBL/GenBank/DDBJ whole genome shotgun (WGS) entry which is preliminary data.</text>
</comment>
<sequence length="367" mass="38776">MRLHRFGVTAAVLGTVALVPLTAHADEGSGAIRYINTVTLSDDLSFGGFTVGGLSGIDYDTAKNSYVAISDNRGEEGPVRAYTLNLPIRADGTLGEPQFDQLIPLRDADGNPYRASTSDTESIRWLPNHKGFLYTSEGEASVGRPGFLREANLDGSYVRDVPVPAAFTPTLDADDALISGIRDNLGFESMDLSRGSSSIVAMSENALVQDGPAATTDAESRARLVQIHRNNGTDLAEYLYPVDRVSPGGVAMATGVAEILSLDDNRYLTLERGLVPGKGFTARVYETSTADADAVTGVTAAPANAEPMQKTLLFDFASVGVDPQCVEGMSWGPTLPDGSRSLVLVSDNNFGLAGKTAFHLLSVPADL</sequence>
<dbReference type="Pfam" id="PF13449">
    <property type="entry name" value="Phytase-like"/>
    <property type="match status" value="1"/>
</dbReference>
<gene>
    <name evidence="3" type="ORF">DFR69_106136</name>
</gene>
<name>A0A317NGN3_9NOCA</name>
<feature type="signal peptide" evidence="1">
    <location>
        <begin position="1"/>
        <end position="25"/>
    </location>
</feature>
<reference evidence="3 4" key="1">
    <citation type="submission" date="2018-05" db="EMBL/GenBank/DDBJ databases">
        <title>Genomic Encyclopedia of Type Strains, Phase IV (KMG-IV): sequencing the most valuable type-strain genomes for metagenomic binning, comparative biology and taxonomic classification.</title>
        <authorList>
            <person name="Goeker M."/>
        </authorList>
    </citation>
    <scope>NUCLEOTIDE SEQUENCE [LARGE SCALE GENOMIC DNA]</scope>
    <source>
        <strain evidence="3 4">DSM 44717</strain>
    </source>
</reference>
<feature type="chain" id="PRO_5016312157" evidence="1">
    <location>
        <begin position="26"/>
        <end position="367"/>
    </location>
</feature>
<dbReference type="InterPro" id="IPR027372">
    <property type="entry name" value="Phytase-like_dom"/>
</dbReference>
<evidence type="ECO:0000259" key="2">
    <source>
        <dbReference type="Pfam" id="PF13449"/>
    </source>
</evidence>
<keyword evidence="1" id="KW-0732">Signal</keyword>
<keyword evidence="4" id="KW-1185">Reference proteome</keyword>
<protein>
    <submittedName>
        <fullName evidence="3">3-phytase</fullName>
    </submittedName>
</protein>
<dbReference type="PANTHER" id="PTHR37957:SF1">
    <property type="entry name" value="PHYTASE-LIKE DOMAIN-CONTAINING PROTEIN"/>
    <property type="match status" value="1"/>
</dbReference>
<proteinExistence type="predicted"/>
<evidence type="ECO:0000313" key="3">
    <source>
        <dbReference type="EMBL" id="PWV74325.1"/>
    </source>
</evidence>